<dbReference type="SUPFAM" id="SSF103506">
    <property type="entry name" value="Mitochondrial carrier"/>
    <property type="match status" value="1"/>
</dbReference>
<evidence type="ECO:0000256" key="3">
    <source>
        <dbReference type="ARBA" id="ARBA00022448"/>
    </source>
</evidence>
<dbReference type="Pfam" id="PF00153">
    <property type="entry name" value="Mito_carr"/>
    <property type="match status" value="4"/>
</dbReference>
<protein>
    <recommendedName>
        <fullName evidence="15">Mitochondrial carrier protein</fullName>
    </recommendedName>
</protein>
<evidence type="ECO:0000313" key="13">
    <source>
        <dbReference type="EMBL" id="KAK2180100.1"/>
    </source>
</evidence>
<keyword evidence="5" id="KW-0677">Repeat</keyword>
<keyword evidence="14" id="KW-1185">Reference proteome</keyword>
<evidence type="ECO:0000256" key="5">
    <source>
        <dbReference type="ARBA" id="ARBA00022737"/>
    </source>
</evidence>
<keyword evidence="9 10" id="KW-0472">Membrane</keyword>
<dbReference type="GO" id="GO:0005743">
    <property type="term" value="C:mitochondrial inner membrane"/>
    <property type="evidence" value="ECO:0007669"/>
    <property type="project" value="UniProtKB-SubCell"/>
</dbReference>
<dbReference type="PANTHER" id="PTHR45829:SF4">
    <property type="entry name" value="MITOCHONDRIAL CARRIER PROTEIN RIM2"/>
    <property type="match status" value="1"/>
</dbReference>
<dbReference type="GO" id="GO:0015218">
    <property type="term" value="F:pyrimidine nucleotide transmembrane transporter activity"/>
    <property type="evidence" value="ECO:0007669"/>
    <property type="project" value="InterPro"/>
</dbReference>
<evidence type="ECO:0000256" key="6">
    <source>
        <dbReference type="ARBA" id="ARBA00022792"/>
    </source>
</evidence>
<organism evidence="13 14">
    <name type="scientific">Ridgeia piscesae</name>
    <name type="common">Tubeworm</name>
    <dbReference type="NCBI Taxonomy" id="27915"/>
    <lineage>
        <taxon>Eukaryota</taxon>
        <taxon>Metazoa</taxon>
        <taxon>Spiralia</taxon>
        <taxon>Lophotrochozoa</taxon>
        <taxon>Annelida</taxon>
        <taxon>Polychaeta</taxon>
        <taxon>Sedentaria</taxon>
        <taxon>Canalipalpata</taxon>
        <taxon>Sabellida</taxon>
        <taxon>Siboglinidae</taxon>
        <taxon>Ridgeia</taxon>
    </lineage>
</organism>
<accession>A0AAD9NRV7</accession>
<dbReference type="Proteomes" id="UP001209878">
    <property type="component" value="Unassembled WGS sequence"/>
</dbReference>
<comment type="caution">
    <text evidence="13">The sequence shown here is derived from an EMBL/GenBank/DDBJ whole genome shotgun (WGS) entry which is preliminary data.</text>
</comment>
<evidence type="ECO:0000256" key="7">
    <source>
        <dbReference type="ARBA" id="ARBA00022989"/>
    </source>
</evidence>
<dbReference type="AlphaFoldDB" id="A0AAD9NRV7"/>
<evidence type="ECO:0000313" key="14">
    <source>
        <dbReference type="Proteomes" id="UP001209878"/>
    </source>
</evidence>
<evidence type="ECO:0000256" key="9">
    <source>
        <dbReference type="ARBA" id="ARBA00023136"/>
    </source>
</evidence>
<dbReference type="EMBL" id="JAODUO010000458">
    <property type="protein sequence ID" value="KAK2180100.1"/>
    <property type="molecule type" value="Genomic_DNA"/>
</dbReference>
<evidence type="ECO:0000256" key="10">
    <source>
        <dbReference type="PROSITE-ProRule" id="PRU00282"/>
    </source>
</evidence>
<dbReference type="GO" id="GO:1990519">
    <property type="term" value="P:pyrimidine nucleotide import into mitochondrion"/>
    <property type="evidence" value="ECO:0007669"/>
    <property type="project" value="TreeGrafter"/>
</dbReference>
<evidence type="ECO:0000256" key="11">
    <source>
        <dbReference type="RuleBase" id="RU000488"/>
    </source>
</evidence>
<keyword evidence="12" id="KW-0732">Signal</keyword>
<keyword evidence="3 11" id="KW-0813">Transport</keyword>
<gene>
    <name evidence="13" type="ORF">NP493_459g01034</name>
</gene>
<dbReference type="InterPro" id="IPR002067">
    <property type="entry name" value="MCP"/>
</dbReference>
<sequence>MPSLAVCFCSVGGTAGAVITCPLEVVKTRLQSSCATFQTPTSVYVHQVVQQCPSQAPSTYKYSTCTSLPTHTLTTASQAGLGHSKKMSLYLCLRHVIQTEGIRGLFKGLGPNLVGVAPSRAIYFCAYAQSKVFFNSVFTPDTPLVHIGSAFIAGFTASTMTNPIWFIKTRLQLDQKRSGGLTTYHCIRSVYQQQGIVGFYKGITASYYGIAETIIHFVIYESIKAKLCEWRGEDLYSDERSPINFIEFMCAGAVSKTIATFFAYPHEVARTRLREEGNKYHKFWQTLGLVFREEGCRGLYRGLNAQLLRQIPNTAIMMATYEAVVYLCTTRRLPT</sequence>
<feature type="repeat" description="Solcar" evidence="10">
    <location>
        <begin position="2"/>
        <end position="133"/>
    </location>
</feature>
<evidence type="ECO:0008006" key="15">
    <source>
        <dbReference type="Google" id="ProtNLM"/>
    </source>
</evidence>
<reference evidence="13" key="1">
    <citation type="journal article" date="2023" name="Mol. Biol. Evol.">
        <title>Third-Generation Sequencing Reveals the Adaptive Role of the Epigenome in Three Deep-Sea Polychaetes.</title>
        <authorList>
            <person name="Perez M."/>
            <person name="Aroh O."/>
            <person name="Sun Y."/>
            <person name="Lan Y."/>
            <person name="Juniper S.K."/>
            <person name="Young C.R."/>
            <person name="Angers B."/>
            <person name="Qian P.Y."/>
        </authorList>
    </citation>
    <scope>NUCLEOTIDE SEQUENCE</scope>
    <source>
        <strain evidence="13">R07B-5</strain>
    </source>
</reference>
<keyword evidence="4 10" id="KW-0812">Transmembrane</keyword>
<comment type="similarity">
    <text evidence="2 11">Belongs to the mitochondrial carrier (TC 2.A.29) family.</text>
</comment>
<keyword evidence="6" id="KW-0999">Mitochondrion inner membrane</keyword>
<evidence type="ECO:0000256" key="1">
    <source>
        <dbReference type="ARBA" id="ARBA00004448"/>
    </source>
</evidence>
<dbReference type="InterPro" id="IPR018108">
    <property type="entry name" value="MCP_transmembrane"/>
</dbReference>
<dbReference type="PANTHER" id="PTHR45829">
    <property type="entry name" value="MITOCHONDRIAL CARRIER PROTEIN RIM2"/>
    <property type="match status" value="1"/>
</dbReference>
<name>A0AAD9NRV7_RIDPI</name>
<evidence type="ECO:0000256" key="2">
    <source>
        <dbReference type="ARBA" id="ARBA00006375"/>
    </source>
</evidence>
<proteinExistence type="inferred from homology"/>
<keyword evidence="8" id="KW-0496">Mitochondrion</keyword>
<feature type="repeat" description="Solcar" evidence="10">
    <location>
        <begin position="243"/>
        <end position="327"/>
    </location>
</feature>
<dbReference type="PROSITE" id="PS50920">
    <property type="entry name" value="SOLCAR"/>
    <property type="match status" value="3"/>
</dbReference>
<evidence type="ECO:0000256" key="12">
    <source>
        <dbReference type="SAM" id="SignalP"/>
    </source>
</evidence>
<keyword evidence="7" id="KW-1133">Transmembrane helix</keyword>
<feature type="repeat" description="Solcar" evidence="10">
    <location>
        <begin position="141"/>
        <end position="226"/>
    </location>
</feature>
<evidence type="ECO:0000256" key="8">
    <source>
        <dbReference type="ARBA" id="ARBA00023128"/>
    </source>
</evidence>
<dbReference type="InterPro" id="IPR049562">
    <property type="entry name" value="SLC25A33/36-like"/>
</dbReference>
<comment type="subcellular location">
    <subcellularLocation>
        <location evidence="1">Mitochondrion inner membrane</location>
        <topology evidence="1">Multi-pass membrane protein</topology>
    </subcellularLocation>
</comment>
<dbReference type="InterPro" id="IPR023395">
    <property type="entry name" value="MCP_dom_sf"/>
</dbReference>
<dbReference type="Gene3D" id="1.50.40.10">
    <property type="entry name" value="Mitochondrial carrier domain"/>
    <property type="match status" value="2"/>
</dbReference>
<dbReference type="PRINTS" id="PR00784">
    <property type="entry name" value="MTUNCOUPLING"/>
</dbReference>
<evidence type="ECO:0000256" key="4">
    <source>
        <dbReference type="ARBA" id="ARBA00022692"/>
    </source>
</evidence>
<feature type="chain" id="PRO_5041916051" description="Mitochondrial carrier protein" evidence="12">
    <location>
        <begin position="17"/>
        <end position="335"/>
    </location>
</feature>
<feature type="signal peptide" evidence="12">
    <location>
        <begin position="1"/>
        <end position="16"/>
    </location>
</feature>